<evidence type="ECO:0000313" key="7">
    <source>
        <dbReference type="Proteomes" id="UP000461595"/>
    </source>
</evidence>
<organism evidence="6 7">
    <name type="scientific">Streptococcus danieliae</name>
    <dbReference type="NCBI Taxonomy" id="747656"/>
    <lineage>
        <taxon>Bacteria</taxon>
        <taxon>Bacillati</taxon>
        <taxon>Bacillota</taxon>
        <taxon>Bacilli</taxon>
        <taxon>Lactobacillales</taxon>
        <taxon>Streptococcaceae</taxon>
        <taxon>Streptococcus</taxon>
    </lineage>
</organism>
<evidence type="ECO:0000256" key="1">
    <source>
        <dbReference type="ARBA" id="ARBA00008857"/>
    </source>
</evidence>
<dbReference type="Gene3D" id="1.10.443.10">
    <property type="entry name" value="Intergrase catalytic core"/>
    <property type="match status" value="1"/>
</dbReference>
<comment type="similarity">
    <text evidence="1">Belongs to the 'phage' integrase family.</text>
</comment>
<dbReference type="InterPro" id="IPR004107">
    <property type="entry name" value="Integrase_SAM-like_N"/>
</dbReference>
<evidence type="ECO:0000256" key="4">
    <source>
        <dbReference type="ARBA" id="ARBA00023172"/>
    </source>
</evidence>
<dbReference type="GO" id="GO:0006310">
    <property type="term" value="P:DNA recombination"/>
    <property type="evidence" value="ECO:0007669"/>
    <property type="project" value="UniProtKB-KW"/>
</dbReference>
<dbReference type="InterPro" id="IPR011010">
    <property type="entry name" value="DNA_brk_join_enz"/>
</dbReference>
<dbReference type="InterPro" id="IPR013762">
    <property type="entry name" value="Integrase-like_cat_sf"/>
</dbReference>
<protein>
    <submittedName>
        <fullName evidence="6">Tyrosine-type recombinase/integrase</fullName>
    </submittedName>
</protein>
<dbReference type="GO" id="GO:0003677">
    <property type="term" value="F:DNA binding"/>
    <property type="evidence" value="ECO:0007669"/>
    <property type="project" value="UniProtKB-KW"/>
</dbReference>
<feature type="domain" description="Tyr recombinase" evidence="5">
    <location>
        <begin position="180"/>
        <end position="379"/>
    </location>
</feature>
<dbReference type="CDD" id="cd01189">
    <property type="entry name" value="INT_ICEBs1_C_like"/>
    <property type="match status" value="1"/>
</dbReference>
<dbReference type="InterPro" id="IPR010998">
    <property type="entry name" value="Integrase_recombinase_N"/>
</dbReference>
<keyword evidence="3" id="KW-0238">DNA-binding</keyword>
<dbReference type="Gene3D" id="1.10.150.130">
    <property type="match status" value="1"/>
</dbReference>
<sequence>MNIKQITKKDGSTVYRANIYLGTDKVTGKKVKTTITGRTKKEVKAKARKTIVDFQKNGTTRIKSTSITTYQELANLWWDSYQHTVKPNTQNGIKTLLNRHIIPLFGQYKLDKLTTPLIQSIINKLAEQTNRGDQGAYLHYDKIHALNKRILQYGVTMQALPYNPAREVILPRNTQKANHQKLKYFDNQELKQFLDYLDTLDQTIYRHRYEVTLYKFLLATGCRINEALALHWSDIDLSQSVVHITKTLNHKQEVNSPKSQSSKRDIDISQETVAMLKSYKREQTQEAWKLGRTETVVFSDFINDYPHSRRLRYRLQVHCEKARVPYLGFHCFRHTHASLLLNSGIPYKELQHRLGHSQLSMTMDIYSHLSKENAKKAVSYFETALKNL</sequence>
<dbReference type="SUPFAM" id="SSF56349">
    <property type="entry name" value="DNA breaking-rejoining enzymes"/>
    <property type="match status" value="1"/>
</dbReference>
<proteinExistence type="inferred from homology"/>
<keyword evidence="2" id="KW-0229">DNA integration</keyword>
<dbReference type="Pfam" id="PF14659">
    <property type="entry name" value="Phage_int_SAM_3"/>
    <property type="match status" value="1"/>
</dbReference>
<dbReference type="Proteomes" id="UP000461595">
    <property type="component" value="Unassembled WGS sequence"/>
</dbReference>
<comment type="caution">
    <text evidence="6">The sequence shown here is derived from an EMBL/GenBank/DDBJ whole genome shotgun (WGS) entry which is preliminary data.</text>
</comment>
<evidence type="ECO:0000256" key="3">
    <source>
        <dbReference type="ARBA" id="ARBA00023125"/>
    </source>
</evidence>
<dbReference type="PANTHER" id="PTHR30349">
    <property type="entry name" value="PHAGE INTEGRASE-RELATED"/>
    <property type="match status" value="1"/>
</dbReference>
<evidence type="ECO:0000313" key="6">
    <source>
        <dbReference type="EMBL" id="MVX58139.1"/>
    </source>
</evidence>
<dbReference type="InterPro" id="IPR050090">
    <property type="entry name" value="Tyrosine_recombinase_XerCD"/>
</dbReference>
<dbReference type="AlphaFoldDB" id="A0A7X3G6N6"/>
<dbReference type="EMBL" id="WSRS01000002">
    <property type="protein sequence ID" value="MVX58139.1"/>
    <property type="molecule type" value="Genomic_DNA"/>
</dbReference>
<name>A0A7X3G6N6_9STRE</name>
<dbReference type="RefSeq" id="WP_160331973.1">
    <property type="nucleotide sequence ID" value="NZ_WSRS01000002.1"/>
</dbReference>
<dbReference type="PANTHER" id="PTHR30349:SF64">
    <property type="entry name" value="PROPHAGE INTEGRASE INTD-RELATED"/>
    <property type="match status" value="1"/>
</dbReference>
<evidence type="ECO:0000259" key="5">
    <source>
        <dbReference type="PROSITE" id="PS51898"/>
    </source>
</evidence>
<keyword evidence="4" id="KW-0233">DNA recombination</keyword>
<dbReference type="InterPro" id="IPR002104">
    <property type="entry name" value="Integrase_catalytic"/>
</dbReference>
<gene>
    <name evidence="6" type="ORF">E5983_00420</name>
</gene>
<dbReference type="OrthoDB" id="9803188at2"/>
<accession>A0A7X3G6N6</accession>
<reference evidence="6 7" key="1">
    <citation type="submission" date="2019-12" db="EMBL/GenBank/DDBJ databases">
        <title>Microbes associate with the intestines of laboratory mice.</title>
        <authorList>
            <person name="Navarre W."/>
            <person name="Wong E."/>
        </authorList>
    </citation>
    <scope>NUCLEOTIDE SEQUENCE [LARGE SCALE GENOMIC DNA]</scope>
    <source>
        <strain evidence="6 7">NM51_B2-22</strain>
    </source>
</reference>
<dbReference type="GO" id="GO:0015074">
    <property type="term" value="P:DNA integration"/>
    <property type="evidence" value="ECO:0007669"/>
    <property type="project" value="UniProtKB-KW"/>
</dbReference>
<evidence type="ECO:0000256" key="2">
    <source>
        <dbReference type="ARBA" id="ARBA00022908"/>
    </source>
</evidence>
<dbReference type="Pfam" id="PF00589">
    <property type="entry name" value="Phage_integrase"/>
    <property type="match status" value="1"/>
</dbReference>
<dbReference type="PROSITE" id="PS51898">
    <property type="entry name" value="TYR_RECOMBINASE"/>
    <property type="match status" value="1"/>
</dbReference>